<evidence type="ECO:0000313" key="3">
    <source>
        <dbReference type="Proteomes" id="UP000030746"/>
    </source>
</evidence>
<reference evidence="2 3" key="1">
    <citation type="journal article" date="2013" name="Nature">
        <title>Insights into bilaterian evolution from three spiralian genomes.</title>
        <authorList>
            <person name="Simakov O."/>
            <person name="Marletaz F."/>
            <person name="Cho S.J."/>
            <person name="Edsinger-Gonzales E."/>
            <person name="Havlak P."/>
            <person name="Hellsten U."/>
            <person name="Kuo D.H."/>
            <person name="Larsson T."/>
            <person name="Lv J."/>
            <person name="Arendt D."/>
            <person name="Savage R."/>
            <person name="Osoegawa K."/>
            <person name="de Jong P."/>
            <person name="Grimwood J."/>
            <person name="Chapman J.A."/>
            <person name="Shapiro H."/>
            <person name="Aerts A."/>
            <person name="Otillar R.P."/>
            <person name="Terry A.Y."/>
            <person name="Boore J.L."/>
            <person name="Grigoriev I.V."/>
            <person name="Lindberg D.R."/>
            <person name="Seaver E.C."/>
            <person name="Weisblat D.A."/>
            <person name="Putnam N.H."/>
            <person name="Rokhsar D.S."/>
        </authorList>
    </citation>
    <scope>NUCLEOTIDE SEQUENCE [LARGE SCALE GENOMIC DNA]</scope>
</reference>
<comment type="similarity">
    <text evidence="1">Belongs to the HEM-1/HEM-2 family.</text>
</comment>
<proteinExistence type="inferred from homology"/>
<evidence type="ECO:0000256" key="1">
    <source>
        <dbReference type="ARBA" id="ARBA00037947"/>
    </source>
</evidence>
<keyword evidence="3" id="KW-1185">Reference proteome</keyword>
<dbReference type="CTD" id="20244057"/>
<feature type="non-terminal residue" evidence="2">
    <location>
        <position position="151"/>
    </location>
</feature>
<sequence>ALVGMMMYNPETNEIAKPSELLNGVRAYMNVLQSIENYVHVDMARVFNNVLPQQTQPTDSTGEKTITANYTNWYLEVLLRRVTCNAGHIVYSPSQKAFVSIDHSEGQFFAAEEFADLTELRALSELIGPYGVKYMGERLVLNIASQVDELK</sequence>
<organism evidence="2 3">
    <name type="scientific">Lottia gigantea</name>
    <name type="common">Giant owl limpet</name>
    <dbReference type="NCBI Taxonomy" id="225164"/>
    <lineage>
        <taxon>Eukaryota</taxon>
        <taxon>Metazoa</taxon>
        <taxon>Spiralia</taxon>
        <taxon>Lophotrochozoa</taxon>
        <taxon>Mollusca</taxon>
        <taxon>Gastropoda</taxon>
        <taxon>Patellogastropoda</taxon>
        <taxon>Lottioidea</taxon>
        <taxon>Lottiidae</taxon>
        <taxon>Lottia</taxon>
    </lineage>
</organism>
<dbReference type="GeneID" id="20244057"/>
<evidence type="ECO:0000313" key="2">
    <source>
        <dbReference type="EMBL" id="ESO87789.1"/>
    </source>
</evidence>
<dbReference type="Proteomes" id="UP000030746">
    <property type="component" value="Unassembled WGS sequence"/>
</dbReference>
<dbReference type="OrthoDB" id="548214at2759"/>
<dbReference type="GO" id="GO:0030866">
    <property type="term" value="P:cortical actin cytoskeleton organization"/>
    <property type="evidence" value="ECO:0007669"/>
    <property type="project" value="TreeGrafter"/>
</dbReference>
<dbReference type="KEGG" id="lgi:LOTGIDRAFT_176882"/>
<dbReference type="GO" id="GO:0031209">
    <property type="term" value="C:SCAR complex"/>
    <property type="evidence" value="ECO:0007669"/>
    <property type="project" value="TreeGrafter"/>
</dbReference>
<dbReference type="Pfam" id="PF09735">
    <property type="entry name" value="Nckap1"/>
    <property type="match status" value="1"/>
</dbReference>
<dbReference type="GO" id="GO:0016477">
    <property type="term" value="P:cell migration"/>
    <property type="evidence" value="ECO:0007669"/>
    <property type="project" value="TreeGrafter"/>
</dbReference>
<accession>V4BFP6</accession>
<dbReference type="GO" id="GO:0048812">
    <property type="term" value="P:neuron projection morphogenesis"/>
    <property type="evidence" value="ECO:0007669"/>
    <property type="project" value="TreeGrafter"/>
</dbReference>
<gene>
    <name evidence="2" type="ORF">LOTGIDRAFT_176882</name>
</gene>
<protein>
    <submittedName>
        <fullName evidence="2">Uncharacterized protein</fullName>
    </submittedName>
</protein>
<name>V4BFP6_LOTGI</name>
<dbReference type="AlphaFoldDB" id="V4BFP6"/>
<dbReference type="STRING" id="225164.V4BFP6"/>
<dbReference type="GO" id="GO:0030031">
    <property type="term" value="P:cell projection assembly"/>
    <property type="evidence" value="ECO:0007669"/>
    <property type="project" value="TreeGrafter"/>
</dbReference>
<dbReference type="RefSeq" id="XP_009061523.1">
    <property type="nucleotide sequence ID" value="XM_009063275.1"/>
</dbReference>
<dbReference type="PANTHER" id="PTHR12093:SF10">
    <property type="entry name" value="MEMBRANE-ASSOCIATED PROTEIN HEM"/>
    <property type="match status" value="1"/>
</dbReference>
<dbReference type="PANTHER" id="PTHR12093">
    <property type="entry name" value="NCK-ASSOCIATED PROTEIN 1"/>
    <property type="match status" value="1"/>
</dbReference>
<dbReference type="InterPro" id="IPR019137">
    <property type="entry name" value="Nck-associated_protein-1"/>
</dbReference>
<dbReference type="EMBL" id="KB202830">
    <property type="protein sequence ID" value="ESO87789.1"/>
    <property type="molecule type" value="Genomic_DNA"/>
</dbReference>
<feature type="non-terminal residue" evidence="2">
    <location>
        <position position="1"/>
    </location>
</feature>